<protein>
    <recommendedName>
        <fullName evidence="3">Chloride channel CLIC-like protein 1</fullName>
    </recommendedName>
</protein>
<dbReference type="PROSITE" id="PS00678">
    <property type="entry name" value="WD_REPEATS_1"/>
    <property type="match status" value="1"/>
</dbReference>
<feature type="repeat" description="WD" evidence="9">
    <location>
        <begin position="148"/>
        <end position="182"/>
    </location>
</feature>
<evidence type="ECO:0000256" key="2">
    <source>
        <dbReference type="ARBA" id="ARBA00005944"/>
    </source>
</evidence>
<dbReference type="Proteomes" id="UP000824540">
    <property type="component" value="Unassembled WGS sequence"/>
</dbReference>
<dbReference type="InterPro" id="IPR009231">
    <property type="entry name" value="Chloride_chnl_CLIC-like"/>
</dbReference>
<keyword evidence="14" id="KW-1185">Reference proteome</keyword>
<evidence type="ECO:0000256" key="12">
    <source>
        <dbReference type="SAM" id="Phobius"/>
    </source>
</evidence>
<dbReference type="PROSITE" id="PS50294">
    <property type="entry name" value="WD_REPEATS_REGION"/>
    <property type="match status" value="1"/>
</dbReference>
<organism evidence="13 14">
    <name type="scientific">Albula glossodonta</name>
    <name type="common">roundjaw bonefish</name>
    <dbReference type="NCBI Taxonomy" id="121402"/>
    <lineage>
        <taxon>Eukaryota</taxon>
        <taxon>Metazoa</taxon>
        <taxon>Chordata</taxon>
        <taxon>Craniata</taxon>
        <taxon>Vertebrata</taxon>
        <taxon>Euteleostomi</taxon>
        <taxon>Actinopterygii</taxon>
        <taxon>Neopterygii</taxon>
        <taxon>Teleostei</taxon>
        <taxon>Albuliformes</taxon>
        <taxon>Albulidae</taxon>
        <taxon>Albula</taxon>
    </lineage>
</organism>
<dbReference type="InterPro" id="IPR036322">
    <property type="entry name" value="WD40_repeat_dom_sf"/>
</dbReference>
<evidence type="ECO:0000256" key="11">
    <source>
        <dbReference type="SAM" id="MobiDB-lite"/>
    </source>
</evidence>
<dbReference type="Pfam" id="PF05934">
    <property type="entry name" value="MCLC"/>
    <property type="match status" value="2"/>
</dbReference>
<dbReference type="SMART" id="SM00320">
    <property type="entry name" value="WD40"/>
    <property type="match status" value="5"/>
</dbReference>
<dbReference type="PANTHER" id="PTHR34093:SF1">
    <property type="entry name" value="CHLORIDE CHANNEL CLIC-LIKE PROTEIN 1"/>
    <property type="match status" value="1"/>
</dbReference>
<keyword evidence="10" id="KW-0175">Coiled coil</keyword>
<feature type="coiled-coil region" evidence="10">
    <location>
        <begin position="320"/>
        <end position="347"/>
    </location>
</feature>
<feature type="transmembrane region" description="Helical" evidence="12">
    <location>
        <begin position="474"/>
        <end position="491"/>
    </location>
</feature>
<comment type="caution">
    <text evidence="13">The sequence shown here is derived from an EMBL/GenBank/DDBJ whole genome shotgun (WGS) entry which is preliminary data.</text>
</comment>
<evidence type="ECO:0000256" key="3">
    <source>
        <dbReference type="ARBA" id="ARBA00015571"/>
    </source>
</evidence>
<sequence length="826" mass="92267">MFWCLVHTGPDLEFSMHDGTIRDLAFMEGPESGGAILISAGAGDCNIYTTDCQRGQGLHALSGHTGHILSLYTWGGWMIASGSQDKTVRFWDLRVPSCVRVVGTAFHGSGSPVASVAVDPSGRLLATGQEDCGCMLYDIRGGRMVQTYRPHTSDVRSVRFSPGAHYLLTGSYDTKVMVTDLQGDLTKQLPLTVVGEHGDKVIQCRWHTQDLSFLSSSADRTLRMKVKLVVCSVLLLVVQGEYNEDEWLDPTDMLNYDSSSMKMRKSQLDTVEVKNYDEVQTKKEECAPCRTQTLECPTQMVKCPAQKIECPAQVVRCPDINECQSKVSSLQREVQEQKNKMVSAAWETSCRPVFKRYLSKILKGIEKLGLPDKANSAVHCDAEIKLTRAGLSEVQKFLSGDDSWKPGALDEALSQMLVNFKLHDFEAWKWRFEDTFGVELYTILWVCASVLMISVTISTELWSKVSWFTQCKRLLVICFFISIFWNWLYLYKVAFAAHKKKMVELESSSDKCTGVKQMDWMDSLIEWRRRTFTLQDDPCKEYYELLLINPLLLVPPTKAIAVTITTFFTEPMKHVGQGISEFMVALLKDLPITLQIPVLVTIVLSIVVFTYGCAQSLIQHALPWPGWGHRQALPPPAGEQPRARQLRGADPETVAWGDGDPPALAHGRQAHMVRVLSHVRRRQCHQLRERPRARAVLRTLGDASDDTESEEEWSVELSEMEDTPGGAHGGAPAGGAVRKEGEKLRRRKRNDGHLQPGTGCSNPGIQNSCRQTEHQSNAHSEGAEMPDVTRERTSPTPKPPVETIGLPTQDTSPRLPSEIASFRTAL</sequence>
<evidence type="ECO:0000256" key="4">
    <source>
        <dbReference type="ARBA" id="ARBA00022574"/>
    </source>
</evidence>
<evidence type="ECO:0000256" key="5">
    <source>
        <dbReference type="ARBA" id="ARBA00022692"/>
    </source>
</evidence>
<name>A0A8T2NDH4_9TELE</name>
<feature type="transmembrane region" description="Helical" evidence="12">
    <location>
        <begin position="592"/>
        <end position="614"/>
    </location>
</feature>
<dbReference type="AlphaFoldDB" id="A0A8T2NDH4"/>
<evidence type="ECO:0000256" key="8">
    <source>
        <dbReference type="ARBA" id="ARBA00023136"/>
    </source>
</evidence>
<gene>
    <name evidence="13" type="ORF">JZ751_025819</name>
</gene>
<keyword evidence="4 9" id="KW-0853">WD repeat</keyword>
<evidence type="ECO:0000256" key="1">
    <source>
        <dbReference type="ARBA" id="ARBA00004141"/>
    </source>
</evidence>
<dbReference type="InterPro" id="IPR015943">
    <property type="entry name" value="WD40/YVTN_repeat-like_dom_sf"/>
</dbReference>
<dbReference type="PROSITE" id="PS50082">
    <property type="entry name" value="WD_REPEATS_2"/>
    <property type="match status" value="3"/>
</dbReference>
<keyword evidence="5 12" id="KW-0812">Transmembrane</keyword>
<feature type="repeat" description="WD" evidence="9">
    <location>
        <begin position="61"/>
        <end position="101"/>
    </location>
</feature>
<feature type="region of interest" description="Disordered" evidence="11">
    <location>
        <begin position="698"/>
        <end position="826"/>
    </location>
</feature>
<accession>A0A8T2NDH4</accession>
<evidence type="ECO:0000256" key="10">
    <source>
        <dbReference type="SAM" id="Coils"/>
    </source>
</evidence>
<dbReference type="InterPro" id="IPR019775">
    <property type="entry name" value="WD40_repeat_CS"/>
</dbReference>
<dbReference type="GO" id="GO:0005783">
    <property type="term" value="C:endoplasmic reticulum"/>
    <property type="evidence" value="ECO:0007669"/>
    <property type="project" value="TreeGrafter"/>
</dbReference>
<dbReference type="EMBL" id="JAFBMS010000067">
    <property type="protein sequence ID" value="KAG9338415.1"/>
    <property type="molecule type" value="Genomic_DNA"/>
</dbReference>
<dbReference type="Gene3D" id="2.130.10.10">
    <property type="entry name" value="YVTN repeat-like/Quinoprotein amine dehydrogenase"/>
    <property type="match status" value="1"/>
</dbReference>
<dbReference type="SUPFAM" id="SSF50978">
    <property type="entry name" value="WD40 repeat-like"/>
    <property type="match status" value="1"/>
</dbReference>
<keyword evidence="7 12" id="KW-1133">Transmembrane helix</keyword>
<evidence type="ECO:0000256" key="9">
    <source>
        <dbReference type="PROSITE-ProRule" id="PRU00221"/>
    </source>
</evidence>
<dbReference type="GO" id="GO:0016020">
    <property type="term" value="C:membrane"/>
    <property type="evidence" value="ECO:0007669"/>
    <property type="project" value="UniProtKB-SubCell"/>
</dbReference>
<feature type="region of interest" description="Disordered" evidence="11">
    <location>
        <begin position="631"/>
        <end position="650"/>
    </location>
</feature>
<dbReference type="InterPro" id="IPR001680">
    <property type="entry name" value="WD40_rpt"/>
</dbReference>
<feature type="compositionally biased region" description="Polar residues" evidence="11">
    <location>
        <begin position="758"/>
        <end position="779"/>
    </location>
</feature>
<dbReference type="GO" id="GO:0005254">
    <property type="term" value="F:chloride channel activity"/>
    <property type="evidence" value="ECO:0007669"/>
    <property type="project" value="TreeGrafter"/>
</dbReference>
<comment type="similarity">
    <text evidence="2">Belongs to the chloride channel MCLC family.</text>
</comment>
<dbReference type="PANTHER" id="PTHR34093">
    <property type="entry name" value="CHLORIDE CHANNEL CLIC-LIKE PROTEIN 1"/>
    <property type="match status" value="1"/>
</dbReference>
<evidence type="ECO:0000313" key="13">
    <source>
        <dbReference type="EMBL" id="KAG9338415.1"/>
    </source>
</evidence>
<feature type="repeat" description="WD" evidence="9">
    <location>
        <begin position="106"/>
        <end position="147"/>
    </location>
</feature>
<comment type="subcellular location">
    <subcellularLocation>
        <location evidence="1">Membrane</location>
        <topology evidence="1">Multi-pass membrane protein</topology>
    </subcellularLocation>
</comment>
<feature type="compositionally biased region" description="Acidic residues" evidence="11">
    <location>
        <begin position="703"/>
        <end position="722"/>
    </location>
</feature>
<evidence type="ECO:0000256" key="7">
    <source>
        <dbReference type="ARBA" id="ARBA00022989"/>
    </source>
</evidence>
<reference evidence="13" key="1">
    <citation type="thesis" date="2021" institute="BYU ScholarsArchive" country="Provo, UT, USA">
        <title>Applications of and Algorithms for Genome Assembly and Genomic Analyses with an Emphasis on Marine Teleosts.</title>
        <authorList>
            <person name="Pickett B.D."/>
        </authorList>
    </citation>
    <scope>NUCLEOTIDE SEQUENCE</scope>
    <source>
        <strain evidence="13">HI-2016</strain>
    </source>
</reference>
<keyword evidence="6" id="KW-0677">Repeat</keyword>
<dbReference type="Pfam" id="PF00400">
    <property type="entry name" value="WD40"/>
    <property type="match status" value="3"/>
</dbReference>
<evidence type="ECO:0000313" key="14">
    <source>
        <dbReference type="Proteomes" id="UP000824540"/>
    </source>
</evidence>
<feature type="transmembrane region" description="Helical" evidence="12">
    <location>
        <begin position="440"/>
        <end position="462"/>
    </location>
</feature>
<proteinExistence type="inferred from homology"/>
<dbReference type="OrthoDB" id="187712at2759"/>
<keyword evidence="8 12" id="KW-0472">Membrane</keyword>
<evidence type="ECO:0000256" key="6">
    <source>
        <dbReference type="ARBA" id="ARBA00022737"/>
    </source>
</evidence>